<accession>A0ABT0KHK2</accession>
<protein>
    <submittedName>
        <fullName evidence="2">DUF4123 domain-containing protein</fullName>
    </submittedName>
</protein>
<sequence>MISYAVIDGAMEKGLLPMLEALDPPASCLYAEPVQPELVELAPYLVLVTKEVKRWLTTRDTPWGYYLMSEADLKTLRQHLRKYLQVLIPDQEKPVFFRFYDPRNIELLCDVLSDWQLHHFLGPIKTIVTVSKGTEIASDFTTRRAAFPADARSRQKMLVLQPDQLVRFNLAFEERYINKLAARMKTNAKRYTDDNYHPFAQALFYYLQQRDITDDRVISGLANLFIARGYNQLSDVPEYITTRLESLGAPGLVNAELLLIDELGSVPLLEEG</sequence>
<evidence type="ECO:0000313" key="3">
    <source>
        <dbReference type="Proteomes" id="UP001165275"/>
    </source>
</evidence>
<comment type="caution">
    <text evidence="2">The sequence shown here is derived from an EMBL/GenBank/DDBJ whole genome shotgun (WGS) entry which is preliminary data.</text>
</comment>
<dbReference type="Proteomes" id="UP001165275">
    <property type="component" value="Unassembled WGS sequence"/>
</dbReference>
<reference evidence="2" key="1">
    <citation type="submission" date="2021-04" db="EMBL/GenBank/DDBJ databases">
        <title>Genome sequence of Serratia sp. arafor3.</title>
        <authorList>
            <person name="Besaury L."/>
        </authorList>
    </citation>
    <scope>NUCLEOTIDE SEQUENCE</scope>
    <source>
        <strain evidence="2">Arafor3</strain>
    </source>
</reference>
<gene>
    <name evidence="2" type="ORF">KAJ71_21070</name>
</gene>
<proteinExistence type="predicted"/>
<evidence type="ECO:0000259" key="1">
    <source>
        <dbReference type="Pfam" id="PF13503"/>
    </source>
</evidence>
<keyword evidence="3" id="KW-1185">Reference proteome</keyword>
<evidence type="ECO:0000313" key="2">
    <source>
        <dbReference type="EMBL" id="MCL1031491.1"/>
    </source>
</evidence>
<feature type="domain" description="DUF4123" evidence="1">
    <location>
        <begin position="4"/>
        <end position="118"/>
    </location>
</feature>
<dbReference type="InterPro" id="IPR025391">
    <property type="entry name" value="DUF4123"/>
</dbReference>
<dbReference type="RefSeq" id="WP_248947494.1">
    <property type="nucleotide sequence ID" value="NZ_CBCSGY010000050.1"/>
</dbReference>
<dbReference type="Pfam" id="PF13503">
    <property type="entry name" value="DUF4123"/>
    <property type="match status" value="1"/>
</dbReference>
<dbReference type="EMBL" id="JAGQDC010000023">
    <property type="protein sequence ID" value="MCL1031491.1"/>
    <property type="molecule type" value="Genomic_DNA"/>
</dbReference>
<name>A0ABT0KHK2_9GAMM</name>
<organism evidence="2 3">
    <name type="scientific">Serratia silvae</name>
    <dbReference type="NCBI Taxonomy" id="2824122"/>
    <lineage>
        <taxon>Bacteria</taxon>
        <taxon>Pseudomonadati</taxon>
        <taxon>Pseudomonadota</taxon>
        <taxon>Gammaproteobacteria</taxon>
        <taxon>Enterobacterales</taxon>
        <taxon>Yersiniaceae</taxon>
        <taxon>Serratia</taxon>
    </lineage>
</organism>